<dbReference type="AlphaFoldDB" id="A0A1Y6CSS7"/>
<dbReference type="OrthoDB" id="9554589at2"/>
<dbReference type="STRING" id="1513793.SAMN06296036_12930"/>
<proteinExistence type="predicted"/>
<name>A0A1Y6CSS7_9BACT</name>
<evidence type="ECO:0000313" key="1">
    <source>
        <dbReference type="EMBL" id="SMF75450.1"/>
    </source>
</evidence>
<organism evidence="1 2">
    <name type="scientific">Pseudobacteriovorax antillogorgiicola</name>
    <dbReference type="NCBI Taxonomy" id="1513793"/>
    <lineage>
        <taxon>Bacteria</taxon>
        <taxon>Pseudomonadati</taxon>
        <taxon>Bdellovibrionota</taxon>
        <taxon>Oligoflexia</taxon>
        <taxon>Oligoflexales</taxon>
        <taxon>Pseudobacteriovoracaceae</taxon>
        <taxon>Pseudobacteriovorax</taxon>
    </lineage>
</organism>
<dbReference type="RefSeq" id="WP_132324781.1">
    <property type="nucleotide sequence ID" value="NZ_FWZT01000029.1"/>
</dbReference>
<dbReference type="EMBL" id="FWZT01000029">
    <property type="protein sequence ID" value="SMF75450.1"/>
    <property type="molecule type" value="Genomic_DNA"/>
</dbReference>
<gene>
    <name evidence="1" type="ORF">SAMN06296036_12930</name>
</gene>
<keyword evidence="2" id="KW-1185">Reference proteome</keyword>
<protein>
    <submittedName>
        <fullName evidence="1">Uncharacterized protein</fullName>
    </submittedName>
</protein>
<reference evidence="2" key="1">
    <citation type="submission" date="2017-04" db="EMBL/GenBank/DDBJ databases">
        <authorList>
            <person name="Varghese N."/>
            <person name="Submissions S."/>
        </authorList>
    </citation>
    <scope>NUCLEOTIDE SEQUENCE [LARGE SCALE GENOMIC DNA]</scope>
    <source>
        <strain evidence="2">RKEM611</strain>
    </source>
</reference>
<dbReference type="Proteomes" id="UP000192907">
    <property type="component" value="Unassembled WGS sequence"/>
</dbReference>
<sequence>MSRSRYLSPHYRDIESLVNAQQHLNDIEIEKLARSLTNPHFISNAVKRLYIGAKTVIILAILYLANKLKPRYINQSKNIIMVDWFLLPMMIKNQSKIEDRYYNFFEGFHDDYDHRIIYIANLSAIRFKDLPKILRHIKNPRTPFTVIYKEQFLSISDYFKAFMFLFFEVRFCKSQHIPNSTWKYCISEAASFDTWNALLAQKAYYNIFSDHRDRIDLIIDWFENQPIDRSLMIAAKTLKITKKVIGYHGGATVYGRDFHFAPSFEEVKAQLCPRRYAAIGKYFKDNLQNICPYLQVSIIPAYRFHYLWEDNLPITSERKEVEYILVLPYYIEESRLILEQAKESNILSLTNIAIKAHPLTADILQRQYPEYRFTDISPTTILNQDLYIVFGTLRTTLMFECLSKGVPVILLDNSLDNLEVAIQCENCFTVRHRKSLEGALEVAHNYQTLRKSFRKNNEDMAHFFHKPLQIKSVIEVQLGSD</sequence>
<accession>A0A1Y6CSS7</accession>
<evidence type="ECO:0000313" key="2">
    <source>
        <dbReference type="Proteomes" id="UP000192907"/>
    </source>
</evidence>